<dbReference type="GO" id="GO:0003676">
    <property type="term" value="F:nucleic acid binding"/>
    <property type="evidence" value="ECO:0007669"/>
    <property type="project" value="InterPro"/>
</dbReference>
<evidence type="ECO:0000313" key="4">
    <source>
        <dbReference type="EMBL" id="KOM35967.1"/>
    </source>
</evidence>
<feature type="region of interest" description="Disordered" evidence="1">
    <location>
        <begin position="1378"/>
        <end position="1417"/>
    </location>
</feature>
<evidence type="ECO:0000256" key="1">
    <source>
        <dbReference type="SAM" id="MobiDB-lite"/>
    </source>
</evidence>
<proteinExistence type="predicted"/>
<dbReference type="Proteomes" id="UP000053144">
    <property type="component" value="Chromosome 2"/>
</dbReference>
<feature type="compositionally biased region" description="Basic and acidic residues" evidence="1">
    <location>
        <begin position="412"/>
        <end position="421"/>
    </location>
</feature>
<dbReference type="SUPFAM" id="SSF57756">
    <property type="entry name" value="Retrovirus zinc finger-like domains"/>
    <property type="match status" value="1"/>
</dbReference>
<feature type="region of interest" description="Disordered" evidence="1">
    <location>
        <begin position="1"/>
        <end position="164"/>
    </location>
</feature>
<feature type="domain" description="CCHC-type" evidence="2">
    <location>
        <begin position="1841"/>
        <end position="1857"/>
    </location>
</feature>
<name>A0A0L9TZZ6_PHAAN</name>
<dbReference type="STRING" id="3914.A0A0L9TZZ6"/>
<feature type="compositionally biased region" description="Polar residues" evidence="1">
    <location>
        <begin position="1593"/>
        <end position="1608"/>
    </location>
</feature>
<feature type="compositionally biased region" description="Basic residues" evidence="1">
    <location>
        <begin position="82"/>
        <end position="91"/>
    </location>
</feature>
<protein>
    <recommendedName>
        <fullName evidence="2">CCHC-type domain-containing protein</fullName>
    </recommendedName>
</protein>
<feature type="compositionally biased region" description="Basic and acidic residues" evidence="1">
    <location>
        <begin position="1726"/>
        <end position="1735"/>
    </location>
</feature>
<gene>
    <name evidence="3" type="ORF">HKW66_Vig0193970</name>
    <name evidence="4" type="ORF">LR48_Vigan02g211700</name>
</gene>
<reference evidence="4" key="2">
    <citation type="submission" date="2015-02" db="EMBL/GenBank/DDBJ databases">
        <authorList>
            <person name="Chooi Y.-H."/>
        </authorList>
    </citation>
    <scope>NUCLEOTIDE SEQUENCE</scope>
    <source>
        <tissue evidence="4">Seedling</tissue>
    </source>
</reference>
<dbReference type="PANTHER" id="PTHR47798:SF2">
    <property type="entry name" value="CCHC-TYPE DOMAIN-CONTAINING PROTEIN"/>
    <property type="match status" value="1"/>
</dbReference>
<feature type="compositionally biased region" description="Basic and acidic residues" evidence="1">
    <location>
        <begin position="1144"/>
        <end position="1170"/>
    </location>
</feature>
<dbReference type="SMART" id="SM00343">
    <property type="entry name" value="ZnF_C2HC"/>
    <property type="match status" value="4"/>
</dbReference>
<accession>A0A0L9TZZ6</accession>
<dbReference type="Gramene" id="KOM35967">
    <property type="protein sequence ID" value="KOM35967"/>
    <property type="gene ID" value="LR48_Vigan02g211700"/>
</dbReference>
<dbReference type="OrthoDB" id="1433523at2759"/>
<dbReference type="EMBL" id="CM003372">
    <property type="protein sequence ID" value="KOM35967.1"/>
    <property type="molecule type" value="Genomic_DNA"/>
</dbReference>
<feature type="region of interest" description="Disordered" evidence="1">
    <location>
        <begin position="1430"/>
        <end position="1533"/>
    </location>
</feature>
<dbReference type="Proteomes" id="UP000743370">
    <property type="component" value="Unassembled WGS sequence"/>
</dbReference>
<dbReference type="GO" id="GO:0008270">
    <property type="term" value="F:zinc ion binding"/>
    <property type="evidence" value="ECO:0007669"/>
    <property type="project" value="InterPro"/>
</dbReference>
<feature type="region of interest" description="Disordered" evidence="1">
    <location>
        <begin position="1089"/>
        <end position="1176"/>
    </location>
</feature>
<feature type="region of interest" description="Disordered" evidence="1">
    <location>
        <begin position="361"/>
        <end position="504"/>
    </location>
</feature>
<dbReference type="InterPro" id="IPR036875">
    <property type="entry name" value="Znf_CCHC_sf"/>
</dbReference>
<reference evidence="3 6" key="3">
    <citation type="submission" date="2020-05" db="EMBL/GenBank/DDBJ databases">
        <title>Vigna angularis (adzuki bean) Var. LongXiaoDou No. 4 denovo assembly.</title>
        <authorList>
            <person name="Xiang H."/>
        </authorList>
    </citation>
    <scope>NUCLEOTIDE SEQUENCE [LARGE SCALE GENOMIC DNA]</scope>
    <source>
        <tissue evidence="3">Leaf</tissue>
    </source>
</reference>
<feature type="domain" description="CCHC-type" evidence="2">
    <location>
        <begin position="1816"/>
        <end position="1832"/>
    </location>
</feature>
<feature type="region of interest" description="Disordered" evidence="1">
    <location>
        <begin position="596"/>
        <end position="694"/>
    </location>
</feature>
<evidence type="ECO:0000313" key="3">
    <source>
        <dbReference type="EMBL" id="KAG2401567.1"/>
    </source>
</evidence>
<feature type="compositionally biased region" description="Basic and acidic residues" evidence="1">
    <location>
        <begin position="1769"/>
        <end position="1786"/>
    </location>
</feature>
<feature type="domain" description="CCHC-type" evidence="2">
    <location>
        <begin position="1882"/>
        <end position="1898"/>
    </location>
</feature>
<dbReference type="PANTHER" id="PTHR47798">
    <property type="entry name" value="OS04G0555800 PROTEIN"/>
    <property type="match status" value="1"/>
</dbReference>
<feature type="compositionally biased region" description="Basic and acidic residues" evidence="1">
    <location>
        <begin position="785"/>
        <end position="802"/>
    </location>
</feature>
<feature type="compositionally biased region" description="Basic and acidic residues" evidence="1">
    <location>
        <begin position="1547"/>
        <end position="1561"/>
    </location>
</feature>
<feature type="compositionally biased region" description="Polar residues" evidence="1">
    <location>
        <begin position="9"/>
        <end position="27"/>
    </location>
</feature>
<dbReference type="OMA" id="CEPSIQI"/>
<evidence type="ECO:0000259" key="2">
    <source>
        <dbReference type="SMART" id="SM00343"/>
    </source>
</evidence>
<feature type="compositionally biased region" description="Basic and acidic residues" evidence="1">
    <location>
        <begin position="635"/>
        <end position="652"/>
    </location>
</feature>
<feature type="compositionally biased region" description="Basic and acidic residues" evidence="1">
    <location>
        <begin position="1430"/>
        <end position="1443"/>
    </location>
</feature>
<feature type="compositionally biased region" description="Basic and acidic residues" evidence="1">
    <location>
        <begin position="1583"/>
        <end position="1592"/>
    </location>
</feature>
<dbReference type="EMBL" id="JABFOF010000003">
    <property type="protein sequence ID" value="KAG2401567.1"/>
    <property type="molecule type" value="Genomic_DNA"/>
</dbReference>
<dbReference type="Gene3D" id="4.10.60.10">
    <property type="entry name" value="Zinc finger, CCHC-type"/>
    <property type="match status" value="1"/>
</dbReference>
<organism evidence="4 5">
    <name type="scientific">Phaseolus angularis</name>
    <name type="common">Azuki bean</name>
    <name type="synonym">Vigna angularis</name>
    <dbReference type="NCBI Taxonomy" id="3914"/>
    <lineage>
        <taxon>Eukaryota</taxon>
        <taxon>Viridiplantae</taxon>
        <taxon>Streptophyta</taxon>
        <taxon>Embryophyta</taxon>
        <taxon>Tracheophyta</taxon>
        <taxon>Spermatophyta</taxon>
        <taxon>Magnoliopsida</taxon>
        <taxon>eudicotyledons</taxon>
        <taxon>Gunneridae</taxon>
        <taxon>Pentapetalae</taxon>
        <taxon>rosids</taxon>
        <taxon>fabids</taxon>
        <taxon>Fabales</taxon>
        <taxon>Fabaceae</taxon>
        <taxon>Papilionoideae</taxon>
        <taxon>50 kb inversion clade</taxon>
        <taxon>NPAAA clade</taxon>
        <taxon>indigoferoid/millettioid clade</taxon>
        <taxon>Phaseoleae</taxon>
        <taxon>Vigna</taxon>
    </lineage>
</organism>
<sequence>MAVIDSHGNKLSESSVNAEENPQTLSSPEPGATVKREKKRKKRNEGSNVQFQAEVCPKPLVDSPFSQEGNVEAAADNASPNPKKKKKRIKNVHGDQQLQASEPSIAVCVESDDTKGEGVRQGDANGNGDLLPKPLLDTPVPIVSHQENSEGTALNPDATPKKKRKKKILQIAEETCDPSIRIGVEPHVAKDEGSREGDVNDNGGLYSKPLVDTSVPIVSHVENAEANVLNPGATLKKKRKKKILQGAEEICEHSIRKDVEPDVTEVERSREGDVNENEGLCLEPLLDKKIPIVSHEDAERTARNPSPTPKKKRMKKILLGAEEKYEPSIRIRVEHDVKKDEGSPEGDVNENECLCPKPLLDTPIPIVSHEEKAEGTAQSPIPTPKKKKKKKILQAADQICEPSIQTGLVPDVPKDEGSREDGVDENGGLGPDPLLDTKIPVVSHEENADGTAQNPSPTPKKKKKKKILQGAEEKYEPSIRIGVEPNVKKDEESPEGDVTENECLCPKSLLDTPIPILSHEEKAEGTAQSPIPIPKKKKKKTILQAADQTCEPSIQIGLVPDVAKDKGSREVDINETGGLCPEPSLDSKIPFVSHEEIAEGTARNPSPTLKRKRKKKTLQGVEEKCEPSIQIGVETDVKKDEGSREGDVKENECLSPKPLLDTPIPIVSHDEKAEGTAESPIPTPKKKKKKTILQAADQTCESSIQIGLVPDVAKDKGSPEVDINETGGLCPKPLLDSKIPFVSHEEIAEGTARNPSPTPKRKRKKKILQGVEEKCEPSIQIGVETDVKKDEGSREGDVKENECLSPKPLLDTPIPIVSHEEKAEGTAQSPIPTPKKKKKKTILQAADQICEPSIQIDLEPNVAKDEVSREGDLNENGGLCPEPLLDTKIPIVSHEENAEGTARNSSPTPKRKRKKKIFQGAEEKYEPSIQIGVEPDANKDEGSPEGDVNENEGLCPKPLLDTPIPIVSHEEKPEGTAQSPIPTPKKKKKKKILQVGDQIYEPPIQIGLVPDFAKDEGSREDGVNENEGLCPKPLLDTPIPIVSHEEKPEGTAQSPIPTPKKKKKKKILQVGDQIYEPPIQIGLVPDFAMDEGSREDGVNENGGLGPDPILDTKIPVVSHEENAEGTARNPSPTPKRKKKILQGAEEKCEPSTRIGVEPDVKKDEGSREGDVNENEGLYPKPLLDILIPIVSHEEQAEGMAQSPIPTPKKKRKKKILQDADQICDPSIQIGLEPDVAKDVGSREGDVDENGVLCSLLDTPIPIVSLTENVEATTQIPSPTCMNRSWPSGEQICDPSIQIGVEPDVTNEEGWGRADAVVNGGLCPKTIDGPLPVVPPKEDAIAIAQNPSPNPKKEKKESLHGAQQICDPSILIDVESRVPNAEGGHQGSERAETSTQNPNPTPKRKKGKNVQGEQQQLQICDHSISIGVESDVKKEGAKQVKAHEVGVSGISEEHPVPDSTAPEDTDPKKDSVRKKKKALKSQGAEAESEPEPKESNSTENPQQCTLDLKLKSKVKKGPGANAENSGVCSKPEVAPQLDTAATTALEKAELIEVNMEHSEASSKPELQPSIDMATQMKVQKTKRTREEKKKETNPSESHVQHPQPQTCSNHAPAVRGIIEECPGPEGAESSDGKPPETPVQGFLYPAVALSIDPKIPDQASRKDTATPIDQDQKVSKKNKKSNHVAAPSIEPTIQTGQDPPVDPATPVDPEQMTKKKSKKSNSALKNKGLESEKRNADLNAETAVQKIERPTAKKSMGRHNAEPAAKSPVRRTEHLKVTESPSKRHGDSSLSCEACQQLGHRLDQCKRLRCLSKKEEVCFFCGKIGHSLGKCGVSQAGGRFAKCLLCHEHGHFGYNCPQSENGKKRKELVANGASSGSEIRSAKCSLCHKRGHRSSNCPQNRHDPKVLAVNGAVSRSR</sequence>
<feature type="domain" description="CCHC-type" evidence="2">
    <location>
        <begin position="1790"/>
        <end position="1806"/>
    </location>
</feature>
<feature type="region of interest" description="Disordered" evidence="1">
    <location>
        <begin position="1547"/>
        <end position="1788"/>
    </location>
</feature>
<evidence type="ECO:0000313" key="5">
    <source>
        <dbReference type="Proteomes" id="UP000053144"/>
    </source>
</evidence>
<feature type="region of interest" description="Disordered" evidence="1">
    <location>
        <begin position="744"/>
        <end position="993"/>
    </location>
</feature>
<dbReference type="InterPro" id="IPR001878">
    <property type="entry name" value="Znf_CCHC"/>
</dbReference>
<reference evidence="5" key="1">
    <citation type="journal article" date="2015" name="Proc. Natl. Acad. Sci. U.S.A.">
        <title>Genome sequencing of adzuki bean (Vigna angularis) provides insight into high starch and low fat accumulation and domestication.</title>
        <authorList>
            <person name="Yang K."/>
            <person name="Tian Z."/>
            <person name="Chen C."/>
            <person name="Luo L."/>
            <person name="Zhao B."/>
            <person name="Wang Z."/>
            <person name="Yu L."/>
            <person name="Li Y."/>
            <person name="Sun Y."/>
            <person name="Li W."/>
            <person name="Chen Y."/>
            <person name="Li Y."/>
            <person name="Zhang Y."/>
            <person name="Ai D."/>
            <person name="Zhao J."/>
            <person name="Shang C."/>
            <person name="Ma Y."/>
            <person name="Wu B."/>
            <person name="Wang M."/>
            <person name="Gao L."/>
            <person name="Sun D."/>
            <person name="Zhang P."/>
            <person name="Guo F."/>
            <person name="Wang W."/>
            <person name="Li Y."/>
            <person name="Wang J."/>
            <person name="Varshney R.K."/>
            <person name="Wang J."/>
            <person name="Ling H.Q."/>
            <person name="Wan P."/>
        </authorList>
    </citation>
    <scope>NUCLEOTIDE SEQUENCE</scope>
    <source>
        <strain evidence="5">cv. Jingnong 6</strain>
    </source>
</reference>
<feature type="region of interest" description="Disordered" evidence="1">
    <location>
        <begin position="1014"/>
        <end position="1068"/>
    </location>
</feature>
<dbReference type="KEGG" id="var:108324858"/>
<feature type="compositionally biased region" description="Basic and acidic residues" evidence="1">
    <location>
        <begin position="862"/>
        <end position="872"/>
    </location>
</feature>
<feature type="compositionally biased region" description="Basic and acidic residues" evidence="1">
    <location>
        <begin position="1658"/>
        <end position="1673"/>
    </location>
</feature>
<evidence type="ECO:0000313" key="6">
    <source>
        <dbReference type="Proteomes" id="UP000743370"/>
    </source>
</evidence>